<dbReference type="PANTHER" id="PTHR16288:SF0">
    <property type="entry name" value="TRNA (GUANINE-N(7)-)-METHYLTRANSFERASE NON-CATALYTIC SUBUNIT WDR4"/>
    <property type="match status" value="1"/>
</dbReference>
<dbReference type="GO" id="GO:0005634">
    <property type="term" value="C:nucleus"/>
    <property type="evidence" value="ECO:0007669"/>
    <property type="project" value="UniProtKB-SubCell"/>
</dbReference>
<organism evidence="9">
    <name type="scientific">Phaffia rhodozyma</name>
    <name type="common">Yeast</name>
    <name type="synonym">Xanthophyllomyces dendrorhous</name>
    <dbReference type="NCBI Taxonomy" id="264483"/>
    <lineage>
        <taxon>Eukaryota</taxon>
        <taxon>Fungi</taxon>
        <taxon>Dikarya</taxon>
        <taxon>Basidiomycota</taxon>
        <taxon>Agaricomycotina</taxon>
        <taxon>Tremellomycetes</taxon>
        <taxon>Cystofilobasidiales</taxon>
        <taxon>Mrakiaceae</taxon>
        <taxon>Phaffia</taxon>
    </lineage>
</organism>
<dbReference type="Gene3D" id="2.130.10.10">
    <property type="entry name" value="YVTN repeat-like/Quinoprotein amine dehydrogenase"/>
    <property type="match status" value="2"/>
</dbReference>
<dbReference type="InterPro" id="IPR001680">
    <property type="entry name" value="WD40_rpt"/>
</dbReference>
<feature type="compositionally biased region" description="Acidic residues" evidence="8">
    <location>
        <begin position="503"/>
        <end position="513"/>
    </location>
</feature>
<dbReference type="EMBL" id="LN483142">
    <property type="protein sequence ID" value="CED82896.1"/>
    <property type="molecule type" value="Genomic_DNA"/>
</dbReference>
<evidence type="ECO:0000256" key="5">
    <source>
        <dbReference type="ARBA" id="ARBA00023242"/>
    </source>
</evidence>
<dbReference type="InterPro" id="IPR015943">
    <property type="entry name" value="WD40/YVTN_repeat-like_dom_sf"/>
</dbReference>
<dbReference type="PANTHER" id="PTHR16288">
    <property type="entry name" value="WD40 REPEAT PROTEIN 4"/>
    <property type="match status" value="1"/>
</dbReference>
<keyword evidence="4 6" id="KW-0677">Repeat</keyword>
<evidence type="ECO:0000256" key="2">
    <source>
        <dbReference type="ARBA" id="ARBA00022574"/>
    </source>
</evidence>
<evidence type="ECO:0000256" key="3">
    <source>
        <dbReference type="ARBA" id="ARBA00022694"/>
    </source>
</evidence>
<dbReference type="UniPathway" id="UPA00989"/>
<name>A0A0F7SND9_PHARH</name>
<feature type="repeat" description="WD" evidence="7">
    <location>
        <begin position="45"/>
        <end position="86"/>
    </location>
</feature>
<dbReference type="SMART" id="SM00320">
    <property type="entry name" value="WD40"/>
    <property type="match status" value="3"/>
</dbReference>
<protein>
    <submittedName>
        <fullName evidence="9">WD repeat protein WDR4</fullName>
    </submittedName>
</protein>
<feature type="compositionally biased region" description="Low complexity" evidence="8">
    <location>
        <begin position="467"/>
        <end position="482"/>
    </location>
</feature>
<evidence type="ECO:0000256" key="8">
    <source>
        <dbReference type="SAM" id="MobiDB-lite"/>
    </source>
</evidence>
<proteinExistence type="inferred from homology"/>
<evidence type="ECO:0000313" key="9">
    <source>
        <dbReference type="EMBL" id="CED82896.1"/>
    </source>
</evidence>
<keyword evidence="2 6" id="KW-0853">WD repeat</keyword>
<dbReference type="Pfam" id="PF00400">
    <property type="entry name" value="WD40"/>
    <property type="match status" value="3"/>
</dbReference>
<dbReference type="InterPro" id="IPR036322">
    <property type="entry name" value="WD40_repeat_dom_sf"/>
</dbReference>
<comment type="pathway">
    <text evidence="6">tRNA modification; N(7)-methylguanine-tRNA biosynthesis.</text>
</comment>
<keyword evidence="3 6" id="KW-0819">tRNA processing</keyword>
<evidence type="ECO:0000256" key="6">
    <source>
        <dbReference type="HAMAP-Rule" id="MF_03056"/>
    </source>
</evidence>
<feature type="region of interest" description="Disordered" evidence="8">
    <location>
        <begin position="419"/>
        <end position="513"/>
    </location>
</feature>
<evidence type="ECO:0000256" key="7">
    <source>
        <dbReference type="PROSITE-ProRule" id="PRU00221"/>
    </source>
</evidence>
<dbReference type="GO" id="GO:0043527">
    <property type="term" value="C:tRNA methyltransferase complex"/>
    <property type="evidence" value="ECO:0007669"/>
    <property type="project" value="TreeGrafter"/>
</dbReference>
<evidence type="ECO:0000256" key="4">
    <source>
        <dbReference type="ARBA" id="ARBA00022737"/>
    </source>
</evidence>
<dbReference type="PROSITE" id="PS50082">
    <property type="entry name" value="WD_REPEATS_2"/>
    <property type="match status" value="3"/>
</dbReference>
<feature type="repeat" description="WD" evidence="7">
    <location>
        <begin position="195"/>
        <end position="236"/>
    </location>
</feature>
<dbReference type="PROSITE" id="PS50294">
    <property type="entry name" value="WD_REPEATS_REGION"/>
    <property type="match status" value="1"/>
</dbReference>
<evidence type="ECO:0000256" key="1">
    <source>
        <dbReference type="ARBA" id="ARBA00004123"/>
    </source>
</evidence>
<comment type="function">
    <text evidence="6">Required for the formation of N(7)-methylguanine at position 46 (m7G46) in tRNA. In the complex, it is required to stabilize and induce conformational changes of the catalytic subunit.</text>
</comment>
<dbReference type="GO" id="GO:0005829">
    <property type="term" value="C:cytosol"/>
    <property type="evidence" value="ECO:0007669"/>
    <property type="project" value="TreeGrafter"/>
</dbReference>
<feature type="region of interest" description="Disordered" evidence="8">
    <location>
        <begin position="369"/>
        <end position="405"/>
    </location>
</feature>
<feature type="compositionally biased region" description="Basic and acidic residues" evidence="8">
    <location>
        <begin position="432"/>
        <end position="442"/>
    </location>
</feature>
<sequence length="513" mass="55921">MPFYPLLNLTATPDALYLSSGPDIVSFDPDTGHALATTSGLEPTADSHSGLVRNLAVSTDGKWVASFADDKALKVWEVSEDKKTLRLASTRSMFKKIATLGFTKDNSILIGDKLGDAFRYPLHPKQDAETVEARKKFDIHADPALNPDATLILGHTSPITSLFLTPDEQYVVTSDRDEHIRISRYPQGFVAERFILGHKKFISSLLKLSTLPLLLSAGGDSSIHVWSFPAGELQTTIPILETVRPFITVFPPKRYGRKRDGVESRQERLPDNEGLVVTKMVEVGSRVVFLSLGATALFSIPITDDMATDQTVSVLEFNRPVLDFTPRSSSTLLVSLDEVDQDSIGLHAVDLSTETWSKLSEPDEFLKTILSQPTPSNPLPLETSASSSNNGKGKGKDERSKGGAGLNLYQPLVELPKWPAEPVGEDEDEKIVEDQDRITKKELGRRKNNGGKASSALLKKLPRSTEPSALPTSTSDSTPTPSAIEEAVTVANEPAKRAKVEHEDVDEAESVNA</sequence>
<dbReference type="AlphaFoldDB" id="A0A0F7SND9"/>
<dbReference type="GO" id="GO:0106004">
    <property type="term" value="P:tRNA (guanine-N7)-methylation"/>
    <property type="evidence" value="ECO:0007669"/>
    <property type="project" value="UniProtKB-UniRule"/>
</dbReference>
<feature type="repeat" description="WD" evidence="7">
    <location>
        <begin position="152"/>
        <end position="182"/>
    </location>
</feature>
<keyword evidence="5 6" id="KW-0539">Nucleus</keyword>
<comment type="subcellular location">
    <subcellularLocation>
        <location evidence="1 6">Nucleus</location>
    </subcellularLocation>
</comment>
<accession>A0A0F7SND9</accession>
<dbReference type="HAMAP" id="MF_03056">
    <property type="entry name" value="TRM82"/>
    <property type="match status" value="1"/>
</dbReference>
<dbReference type="InterPro" id="IPR028884">
    <property type="entry name" value="Trm82"/>
</dbReference>
<dbReference type="SUPFAM" id="SSF50978">
    <property type="entry name" value="WD40 repeat-like"/>
    <property type="match status" value="1"/>
</dbReference>
<comment type="similarity">
    <text evidence="6">Belongs to the WD repeat TRM82 family.</text>
</comment>
<reference evidence="9" key="1">
    <citation type="submission" date="2014-08" db="EMBL/GenBank/DDBJ databases">
        <authorList>
            <person name="Sharma Rahul"/>
            <person name="Thines Marco"/>
        </authorList>
    </citation>
    <scope>NUCLEOTIDE SEQUENCE</scope>
</reference>